<feature type="domain" description="Chromosomal replication initiator protein DnaA ATPAse" evidence="1">
    <location>
        <begin position="95"/>
        <end position="156"/>
    </location>
</feature>
<dbReference type="InterPro" id="IPR017788">
    <property type="entry name" value="Hda"/>
</dbReference>
<evidence type="ECO:0000313" key="3">
    <source>
        <dbReference type="EMBL" id="AGA90413.1"/>
    </source>
</evidence>
<reference evidence="3 4" key="1">
    <citation type="submission" date="2011-09" db="EMBL/GenBank/DDBJ databases">
        <title>Complete sequence of chromosome of Thioflavicoccus mobilis 8321.</title>
        <authorList>
            <consortium name="US DOE Joint Genome Institute"/>
            <person name="Lucas S."/>
            <person name="Han J."/>
            <person name="Lapidus A."/>
            <person name="Cheng J.-F."/>
            <person name="Goodwin L."/>
            <person name="Pitluck S."/>
            <person name="Peters L."/>
            <person name="Ovchinnikova G."/>
            <person name="Lu M."/>
            <person name="Detter J.C."/>
            <person name="Han C."/>
            <person name="Tapia R."/>
            <person name="Land M."/>
            <person name="Hauser L."/>
            <person name="Kyrpides N."/>
            <person name="Ivanova N."/>
            <person name="Pagani I."/>
            <person name="Vogl K."/>
            <person name="Liu Z."/>
            <person name="Imhoff J."/>
            <person name="Thiel V."/>
            <person name="Frigaard N.-U."/>
            <person name="Bryant D."/>
            <person name="Woyke T."/>
        </authorList>
    </citation>
    <scope>NUCLEOTIDE SEQUENCE [LARGE SCALE GENOMIC DNA]</scope>
    <source>
        <strain evidence="3 4">8321</strain>
    </source>
</reference>
<protein>
    <submittedName>
        <fullName evidence="3">DnaA regulatory inactivator Hda</fullName>
    </submittedName>
</protein>
<dbReference type="PANTHER" id="PTHR30050">
    <property type="entry name" value="CHROMOSOMAL REPLICATION INITIATOR PROTEIN DNAA"/>
    <property type="match status" value="1"/>
</dbReference>
<dbReference type="GO" id="GO:0032297">
    <property type="term" value="P:negative regulation of DNA-templated DNA replication initiation"/>
    <property type="evidence" value="ECO:0007669"/>
    <property type="project" value="InterPro"/>
</dbReference>
<evidence type="ECO:0000313" key="4">
    <source>
        <dbReference type="Proteomes" id="UP000010816"/>
    </source>
</evidence>
<dbReference type="InterPro" id="IPR013317">
    <property type="entry name" value="DnaA_dom"/>
</dbReference>
<dbReference type="SUPFAM" id="SSF52540">
    <property type="entry name" value="P-loop containing nucleoside triphosphate hydrolases"/>
    <property type="match status" value="1"/>
</dbReference>
<feature type="domain" description="Chromosomal replication initiator protein DnaA ATPAse" evidence="1">
    <location>
        <begin position="19"/>
        <end position="70"/>
    </location>
</feature>
<organism evidence="3 4">
    <name type="scientific">Thioflavicoccus mobilis 8321</name>
    <dbReference type="NCBI Taxonomy" id="765912"/>
    <lineage>
        <taxon>Bacteria</taxon>
        <taxon>Pseudomonadati</taxon>
        <taxon>Pseudomonadota</taxon>
        <taxon>Gammaproteobacteria</taxon>
        <taxon>Chromatiales</taxon>
        <taxon>Chromatiaceae</taxon>
        <taxon>Thioflavicoccus</taxon>
    </lineage>
</organism>
<proteinExistence type="predicted"/>
<dbReference type="InterPro" id="IPR055199">
    <property type="entry name" value="Hda_lid"/>
</dbReference>
<dbReference type="InterPro" id="IPR027417">
    <property type="entry name" value="P-loop_NTPase"/>
</dbReference>
<dbReference type="Pfam" id="PF00308">
    <property type="entry name" value="Bac_DnaA"/>
    <property type="match status" value="2"/>
</dbReference>
<dbReference type="CDD" id="cd00009">
    <property type="entry name" value="AAA"/>
    <property type="match status" value="1"/>
</dbReference>
<dbReference type="eggNOG" id="COG0593">
    <property type="taxonomic scope" value="Bacteria"/>
</dbReference>
<keyword evidence="4" id="KW-1185">Reference proteome</keyword>
<name>L0GUG0_9GAMM</name>
<dbReference type="GO" id="GO:0006270">
    <property type="term" value="P:DNA replication initiation"/>
    <property type="evidence" value="ECO:0007669"/>
    <property type="project" value="TreeGrafter"/>
</dbReference>
<dbReference type="EMBL" id="CP003051">
    <property type="protein sequence ID" value="AGA90413.1"/>
    <property type="molecule type" value="Genomic_DNA"/>
</dbReference>
<dbReference type="Pfam" id="PF22688">
    <property type="entry name" value="Hda_lid"/>
    <property type="match status" value="1"/>
</dbReference>
<dbReference type="STRING" id="765912.Thimo_1635"/>
<dbReference type="RefSeq" id="WP_015280554.1">
    <property type="nucleotide sequence ID" value="NC_019940.1"/>
</dbReference>
<gene>
    <name evidence="3" type="ORF">Thimo_1635</name>
</gene>
<evidence type="ECO:0000259" key="1">
    <source>
        <dbReference type="Pfam" id="PF00308"/>
    </source>
</evidence>
<evidence type="ECO:0000259" key="2">
    <source>
        <dbReference type="Pfam" id="PF22688"/>
    </source>
</evidence>
<dbReference type="Gene3D" id="1.10.8.60">
    <property type="match status" value="1"/>
</dbReference>
<sequence length="237" mass="25741">MSPRAGQIPLPILPRPEARFATFVAGPNTVAAAAVRAAAEVDGEPYLFLFGPPGTGKSHLLHAACHASVERGRTAVYLPLGEPGLIPEVLEGLERIALVAIDDIDRIAGQPAWEHGLFALYNRLREARRTLLVSADRPAGDLPLALADLRSRLAWGPAFRLQPLADADCATLLREAAHARGLDLGEPAIAYIMRRSPRDPRGLLAVLDALDQASLREKRRPTVPLIRTLFDDLDRRT</sequence>
<dbReference type="Gene3D" id="3.40.50.300">
    <property type="entry name" value="P-loop containing nucleotide triphosphate hydrolases"/>
    <property type="match status" value="1"/>
</dbReference>
<accession>L0GUG0</accession>
<dbReference type="KEGG" id="tmb:Thimo_1635"/>
<feature type="domain" description="Hda lid" evidence="2">
    <location>
        <begin position="166"/>
        <end position="228"/>
    </location>
</feature>
<dbReference type="NCBIfam" id="TIGR03420">
    <property type="entry name" value="DnaA_homol_Hda"/>
    <property type="match status" value="1"/>
</dbReference>
<dbReference type="OrthoDB" id="9784878at2"/>
<dbReference type="Proteomes" id="UP000010816">
    <property type="component" value="Chromosome"/>
</dbReference>
<dbReference type="PANTHER" id="PTHR30050:SF5">
    <property type="entry name" value="DNAA REGULATORY INACTIVATOR HDA"/>
    <property type="match status" value="1"/>
</dbReference>
<dbReference type="AlphaFoldDB" id="L0GUG0"/>
<dbReference type="HOGENOM" id="CLU_072265_1_1_6"/>